<dbReference type="Gene3D" id="3.40.50.2300">
    <property type="match status" value="1"/>
</dbReference>
<dbReference type="PROSITE" id="PS50045">
    <property type="entry name" value="SIGMA54_INTERACT_4"/>
    <property type="match status" value="1"/>
</dbReference>
<feature type="modified residue" description="4-aspartylphosphate" evidence="6">
    <location>
        <position position="52"/>
    </location>
</feature>
<proteinExistence type="predicted"/>
<feature type="domain" description="Sigma-54 factor interaction" evidence="8">
    <location>
        <begin position="134"/>
        <end position="363"/>
    </location>
</feature>
<dbReference type="Gene3D" id="3.40.50.300">
    <property type="entry name" value="P-loop containing nucleotide triphosphate hydrolases"/>
    <property type="match status" value="1"/>
</dbReference>
<evidence type="ECO:0000256" key="1">
    <source>
        <dbReference type="ARBA" id="ARBA00022741"/>
    </source>
</evidence>
<evidence type="ECO:0000313" key="11">
    <source>
        <dbReference type="Proteomes" id="UP001379533"/>
    </source>
</evidence>
<dbReference type="InterPro" id="IPR025943">
    <property type="entry name" value="Sigma_54_int_dom_ATP-bd_2"/>
</dbReference>
<evidence type="ECO:0000259" key="9">
    <source>
        <dbReference type="PROSITE" id="PS50110"/>
    </source>
</evidence>
<dbReference type="Proteomes" id="UP001379533">
    <property type="component" value="Chromosome"/>
</dbReference>
<dbReference type="PROSITE" id="PS00688">
    <property type="entry name" value="SIGMA54_INTERACT_3"/>
    <property type="match status" value="1"/>
</dbReference>
<dbReference type="PROSITE" id="PS50110">
    <property type="entry name" value="RESPONSE_REGULATORY"/>
    <property type="match status" value="1"/>
</dbReference>
<evidence type="ECO:0000256" key="6">
    <source>
        <dbReference type="PROSITE-ProRule" id="PRU00169"/>
    </source>
</evidence>
<evidence type="ECO:0000259" key="8">
    <source>
        <dbReference type="PROSITE" id="PS50045"/>
    </source>
</evidence>
<evidence type="ECO:0000256" key="5">
    <source>
        <dbReference type="ARBA" id="ARBA00023163"/>
    </source>
</evidence>
<feature type="region of interest" description="Disordered" evidence="7">
    <location>
        <begin position="373"/>
        <end position="392"/>
    </location>
</feature>
<sequence length="443" mass="48157">MTRLLLVEDEVVIRSELCRFLSRHGYEVAEAGSAEEALERADLAGVQLIVADMRLPGAPGTCLIERAGGVPVLIMTSYATVRGAVDAMKRGAVDYISKPFEFDELLATIERLIAGAQPPAPGKSRPPREDPFGLIGDSSAMEAVRQRIRRIASSDATVLVLGASGTGKELVARALHEHGHRAARPMVTLNCAAIPESLIESELFGHERGAFTGATSAYAGLFKAADGGTLFLDEIGELPLNAQARLLRVLQTGDVRPVGSSRTQHVDVRLVAATHRDLAAEVKEGKFRGDLYFRLRVLEVRLPSLREREDDVLALAHAFIERACTKAGRPPLDLSEEAISVLRSHAFPGNVRELENAVERAVVLSDGGDIGPEHLGLDTAEDGGERASAAPSAEASLSLNDYFRKFVLENQDKLTEAELARRLGMSRKALWERRQRMNLPRKK</sequence>
<dbReference type="SMART" id="SM00448">
    <property type="entry name" value="REC"/>
    <property type="match status" value="1"/>
</dbReference>
<keyword evidence="3" id="KW-0805">Transcription regulation</keyword>
<accession>A0ABZ2KI54</accession>
<dbReference type="PANTHER" id="PTHR32071">
    <property type="entry name" value="TRANSCRIPTIONAL REGULATORY PROTEIN"/>
    <property type="match status" value="1"/>
</dbReference>
<dbReference type="Pfam" id="PF00158">
    <property type="entry name" value="Sigma54_activat"/>
    <property type="match status" value="1"/>
</dbReference>
<dbReference type="Pfam" id="PF25601">
    <property type="entry name" value="AAA_lid_14"/>
    <property type="match status" value="1"/>
</dbReference>
<keyword evidence="5" id="KW-0804">Transcription</keyword>
<evidence type="ECO:0000256" key="3">
    <source>
        <dbReference type="ARBA" id="ARBA00023015"/>
    </source>
</evidence>
<dbReference type="InterPro" id="IPR025944">
    <property type="entry name" value="Sigma_54_int_dom_CS"/>
</dbReference>
<keyword evidence="6" id="KW-0597">Phosphoprotein</keyword>
<keyword evidence="2" id="KW-0067">ATP-binding</keyword>
<dbReference type="InterPro" id="IPR003593">
    <property type="entry name" value="AAA+_ATPase"/>
</dbReference>
<keyword evidence="4" id="KW-0238">DNA-binding</keyword>
<dbReference type="InterPro" id="IPR002078">
    <property type="entry name" value="Sigma_54_int"/>
</dbReference>
<evidence type="ECO:0000256" key="7">
    <source>
        <dbReference type="SAM" id="MobiDB-lite"/>
    </source>
</evidence>
<dbReference type="InterPro" id="IPR058031">
    <property type="entry name" value="AAA_lid_NorR"/>
</dbReference>
<organism evidence="10 11">
    <name type="scientific">Pendulispora brunnea</name>
    <dbReference type="NCBI Taxonomy" id="2905690"/>
    <lineage>
        <taxon>Bacteria</taxon>
        <taxon>Pseudomonadati</taxon>
        <taxon>Myxococcota</taxon>
        <taxon>Myxococcia</taxon>
        <taxon>Myxococcales</taxon>
        <taxon>Sorangiineae</taxon>
        <taxon>Pendulisporaceae</taxon>
        <taxon>Pendulispora</taxon>
    </lineage>
</organism>
<evidence type="ECO:0000256" key="4">
    <source>
        <dbReference type="ARBA" id="ARBA00023125"/>
    </source>
</evidence>
<keyword evidence="1" id="KW-0547">Nucleotide-binding</keyword>
<dbReference type="PROSITE" id="PS00676">
    <property type="entry name" value="SIGMA54_INTERACT_2"/>
    <property type="match status" value="1"/>
</dbReference>
<dbReference type="CDD" id="cd00156">
    <property type="entry name" value="REC"/>
    <property type="match status" value="1"/>
</dbReference>
<dbReference type="RefSeq" id="WP_394847615.1">
    <property type="nucleotide sequence ID" value="NZ_CP089982.1"/>
</dbReference>
<dbReference type="SUPFAM" id="SSF52540">
    <property type="entry name" value="P-loop containing nucleoside triphosphate hydrolases"/>
    <property type="match status" value="1"/>
</dbReference>
<feature type="domain" description="Response regulatory" evidence="9">
    <location>
        <begin position="3"/>
        <end position="113"/>
    </location>
</feature>
<dbReference type="Pfam" id="PF00072">
    <property type="entry name" value="Response_reg"/>
    <property type="match status" value="1"/>
</dbReference>
<keyword evidence="11" id="KW-1185">Reference proteome</keyword>
<reference evidence="10 11" key="1">
    <citation type="submission" date="2021-12" db="EMBL/GenBank/DDBJ databases">
        <title>Discovery of the Pendulisporaceae a myxobacterial family with distinct sporulation behavior and unique specialized metabolism.</title>
        <authorList>
            <person name="Garcia R."/>
            <person name="Popoff A."/>
            <person name="Bader C.D."/>
            <person name="Loehr J."/>
            <person name="Walesch S."/>
            <person name="Walt C."/>
            <person name="Boldt J."/>
            <person name="Bunk B."/>
            <person name="Haeckl F.J.F.P.J."/>
            <person name="Gunesch A.P."/>
            <person name="Birkelbach J."/>
            <person name="Nuebel U."/>
            <person name="Pietschmann T."/>
            <person name="Bach T."/>
            <person name="Mueller R."/>
        </authorList>
    </citation>
    <scope>NUCLEOTIDE SEQUENCE [LARGE SCALE GENOMIC DNA]</scope>
    <source>
        <strain evidence="10 11">MSr12523</strain>
    </source>
</reference>
<dbReference type="InterPro" id="IPR011006">
    <property type="entry name" value="CheY-like_superfamily"/>
</dbReference>
<dbReference type="SUPFAM" id="SSF52172">
    <property type="entry name" value="CheY-like"/>
    <property type="match status" value="1"/>
</dbReference>
<evidence type="ECO:0000256" key="2">
    <source>
        <dbReference type="ARBA" id="ARBA00022840"/>
    </source>
</evidence>
<dbReference type="Gene3D" id="1.10.8.60">
    <property type="match status" value="1"/>
</dbReference>
<name>A0ABZ2KI54_9BACT</name>
<gene>
    <name evidence="10" type="ORF">LZC95_09135</name>
</gene>
<dbReference type="SMART" id="SM00382">
    <property type="entry name" value="AAA"/>
    <property type="match status" value="1"/>
</dbReference>
<protein>
    <submittedName>
        <fullName evidence="10">Sigma-54 dependent transcriptional regulator</fullName>
    </submittedName>
</protein>
<dbReference type="PANTHER" id="PTHR32071:SF117">
    <property type="entry name" value="PTS-DEPENDENT DIHYDROXYACETONE KINASE OPERON REGULATORY PROTEIN-RELATED"/>
    <property type="match status" value="1"/>
</dbReference>
<dbReference type="EMBL" id="CP089982">
    <property type="protein sequence ID" value="WXA96998.1"/>
    <property type="molecule type" value="Genomic_DNA"/>
</dbReference>
<dbReference type="CDD" id="cd00009">
    <property type="entry name" value="AAA"/>
    <property type="match status" value="1"/>
</dbReference>
<dbReference type="InterPro" id="IPR027417">
    <property type="entry name" value="P-loop_NTPase"/>
</dbReference>
<evidence type="ECO:0000313" key="10">
    <source>
        <dbReference type="EMBL" id="WXA96998.1"/>
    </source>
</evidence>
<dbReference type="InterPro" id="IPR001789">
    <property type="entry name" value="Sig_transdc_resp-reg_receiver"/>
</dbReference>